<keyword evidence="6" id="KW-0133">Cell shape</keyword>
<dbReference type="Gene3D" id="3.40.710.10">
    <property type="entry name" value="DD-peptidase/beta-lactamase superfamily"/>
    <property type="match status" value="1"/>
</dbReference>
<evidence type="ECO:0000313" key="14">
    <source>
        <dbReference type="EMBL" id="MFB5190408.1"/>
    </source>
</evidence>
<keyword evidence="10" id="KW-0961">Cell wall biogenesis/degradation</keyword>
<evidence type="ECO:0000256" key="11">
    <source>
        <dbReference type="SAM" id="Phobius"/>
    </source>
</evidence>
<evidence type="ECO:0000259" key="12">
    <source>
        <dbReference type="Pfam" id="PF00905"/>
    </source>
</evidence>
<evidence type="ECO:0000256" key="6">
    <source>
        <dbReference type="ARBA" id="ARBA00022960"/>
    </source>
</evidence>
<dbReference type="Pfam" id="PF03717">
    <property type="entry name" value="PBP_dimer"/>
    <property type="match status" value="1"/>
</dbReference>
<keyword evidence="15" id="KW-1185">Reference proteome</keyword>
<dbReference type="Gene3D" id="3.90.1310.10">
    <property type="entry name" value="Penicillin-binding protein 2a (Domain 2)"/>
    <property type="match status" value="1"/>
</dbReference>
<dbReference type="Proteomes" id="UP001579974">
    <property type="component" value="Unassembled WGS sequence"/>
</dbReference>
<dbReference type="InterPro" id="IPR005311">
    <property type="entry name" value="PBP_dimer"/>
</dbReference>
<dbReference type="SUPFAM" id="SSF56519">
    <property type="entry name" value="Penicillin binding protein dimerisation domain"/>
    <property type="match status" value="1"/>
</dbReference>
<dbReference type="PANTHER" id="PTHR30627">
    <property type="entry name" value="PEPTIDOGLYCAN D,D-TRANSPEPTIDASE"/>
    <property type="match status" value="1"/>
</dbReference>
<dbReference type="EMBL" id="JBDXSU010000005">
    <property type="protein sequence ID" value="MFB5190408.1"/>
    <property type="molecule type" value="Genomic_DNA"/>
</dbReference>
<dbReference type="InterPro" id="IPR001460">
    <property type="entry name" value="PCN-bd_Tpept"/>
</dbReference>
<evidence type="ECO:0000256" key="1">
    <source>
        <dbReference type="ARBA" id="ARBA00004167"/>
    </source>
</evidence>
<comment type="subcellular location">
    <subcellularLocation>
        <location evidence="2">Cell membrane</location>
    </subcellularLocation>
    <subcellularLocation>
        <location evidence="1">Membrane</location>
        <topology evidence="1">Single-pass membrane protein</topology>
    </subcellularLocation>
</comment>
<feature type="transmembrane region" description="Helical" evidence="11">
    <location>
        <begin position="12"/>
        <end position="32"/>
    </location>
</feature>
<evidence type="ECO:0000256" key="10">
    <source>
        <dbReference type="ARBA" id="ARBA00023316"/>
    </source>
</evidence>
<dbReference type="PANTHER" id="PTHR30627:SF2">
    <property type="entry name" value="PEPTIDOGLYCAN D,D-TRANSPEPTIDASE MRDA"/>
    <property type="match status" value="1"/>
</dbReference>
<accession>A0ABV5ADR1</accession>
<dbReference type="SUPFAM" id="SSF56601">
    <property type="entry name" value="beta-lactamase/transpeptidase-like"/>
    <property type="match status" value="1"/>
</dbReference>
<comment type="similarity">
    <text evidence="3">Belongs to the transpeptidase family.</text>
</comment>
<name>A0ABV5ADR1_9BACL</name>
<keyword evidence="4" id="KW-1003">Cell membrane</keyword>
<keyword evidence="7" id="KW-0573">Peptidoglycan synthesis</keyword>
<comment type="caution">
    <text evidence="14">The sequence shown here is derived from an EMBL/GenBank/DDBJ whole genome shotgun (WGS) entry which is preliminary data.</text>
</comment>
<feature type="domain" description="Penicillin-binding protein dimerisation" evidence="13">
    <location>
        <begin position="57"/>
        <end position="223"/>
    </location>
</feature>
<dbReference type="Pfam" id="PF00905">
    <property type="entry name" value="Transpeptidase"/>
    <property type="match status" value="1"/>
</dbReference>
<feature type="domain" description="Penicillin-binding protein transpeptidase" evidence="12">
    <location>
        <begin position="273"/>
        <end position="638"/>
    </location>
</feature>
<protein>
    <submittedName>
        <fullName evidence="14">Penicillin-binding transpeptidase domain-containing protein</fullName>
    </submittedName>
</protein>
<evidence type="ECO:0000259" key="13">
    <source>
        <dbReference type="Pfam" id="PF03717"/>
    </source>
</evidence>
<proteinExistence type="inferred from homology"/>
<organism evidence="14 15">
    <name type="scientific">Alicyclobacillus fastidiosus</name>
    <dbReference type="NCBI Taxonomy" id="392011"/>
    <lineage>
        <taxon>Bacteria</taxon>
        <taxon>Bacillati</taxon>
        <taxon>Bacillota</taxon>
        <taxon>Bacilli</taxon>
        <taxon>Bacillales</taxon>
        <taxon>Alicyclobacillaceae</taxon>
        <taxon>Alicyclobacillus</taxon>
    </lineage>
</organism>
<evidence type="ECO:0000256" key="5">
    <source>
        <dbReference type="ARBA" id="ARBA00022692"/>
    </source>
</evidence>
<keyword evidence="5 11" id="KW-0812">Transmembrane</keyword>
<evidence type="ECO:0000256" key="8">
    <source>
        <dbReference type="ARBA" id="ARBA00022989"/>
    </source>
</evidence>
<evidence type="ECO:0000313" key="15">
    <source>
        <dbReference type="Proteomes" id="UP001579974"/>
    </source>
</evidence>
<evidence type="ECO:0000256" key="4">
    <source>
        <dbReference type="ARBA" id="ARBA00022475"/>
    </source>
</evidence>
<evidence type="ECO:0000256" key="2">
    <source>
        <dbReference type="ARBA" id="ARBA00004236"/>
    </source>
</evidence>
<dbReference type="InterPro" id="IPR012338">
    <property type="entry name" value="Beta-lactam/transpept-like"/>
</dbReference>
<keyword evidence="9 11" id="KW-0472">Membrane</keyword>
<evidence type="ECO:0000256" key="3">
    <source>
        <dbReference type="ARBA" id="ARBA00007171"/>
    </source>
</evidence>
<evidence type="ECO:0000256" key="9">
    <source>
        <dbReference type="ARBA" id="ARBA00023136"/>
    </source>
</evidence>
<dbReference type="InterPro" id="IPR050515">
    <property type="entry name" value="Beta-lactam/transpept"/>
</dbReference>
<dbReference type="InterPro" id="IPR036138">
    <property type="entry name" value="PBP_dimer_sf"/>
</dbReference>
<dbReference type="RefSeq" id="WP_275473545.1">
    <property type="nucleotide sequence ID" value="NZ_CP162940.1"/>
</dbReference>
<keyword evidence="8 11" id="KW-1133">Transmembrane helix</keyword>
<sequence>MRWEENPHGSRLAWVYGMVVASILGLILRLGYLDVVCGKSFQERVGTSLTTRLGVLPNRGWIYDKDMHVLAYNAPSVSVVLSRFGVQKDLYPSLAHKLAPVLRMDEAALQRRMQANPWDKEVQLFENASDAQIAYIAEHQSSLPGVHCVEDVRRVYPFGSLGGHILGYIQPQPASEAQAFRNAGYLPEQRVGITGVERQYESILQGKPGYRTWQITSSGVPIKAFGLNPAPKPGQSVRLTLDAPLQAKAQALVMQQLQKVRNEHHIDPTDAEAVMLDAKSGGVLAMVSYPYYDPNWFIQSADYQKHRTYIENTRLTPIINHTLTSPRYPGSTVKPVNLLAAMDSGVITPYSRIWDTGKLMVGTYEAHDWMPGGHGMVDVPTAIQKSCDTYMYQVGMWMAHWYGGLPGGVSLSAWNQRDRIRGLNRMFDWEWKFGLGPKTGIDLPGEAAGRFYANDSVHHSIVNYDLLASERTMNAQHFVPNAGLLYDNAFAAIGQMQEFTPLQLAVYAMTIANDGVRYKPHLLDAVLSSDGKRIVRQYKPEVVSRVHIPESHLRAVKYGMYKVANVQGGTAYRAFQGARYTIAGKTGTAEVSQWGKKTDISLFIAYAPIIHPQVALAVMVPGGGESSDVAVPLARKLLDAYFAERRQSAKEKLQTLERWPHSAAARATEHVQLP</sequence>
<evidence type="ECO:0000256" key="7">
    <source>
        <dbReference type="ARBA" id="ARBA00022984"/>
    </source>
</evidence>
<gene>
    <name evidence="14" type="ORF">KKP3000_003854</name>
</gene>
<reference evidence="14 15" key="1">
    <citation type="journal article" date="2024" name="Int. J. Mol. Sci.">
        <title>Exploration of Alicyclobacillus spp. Genome in Search of Antibiotic Resistance.</title>
        <authorList>
            <person name="Bucka-Kolendo J."/>
            <person name="Kiousi D.E."/>
            <person name="Dekowska A."/>
            <person name="Mikolajczuk-Szczyrba A."/>
            <person name="Karadedos D.M."/>
            <person name="Michael P."/>
            <person name="Galanis A."/>
            <person name="Sokolowska B."/>
        </authorList>
    </citation>
    <scope>NUCLEOTIDE SEQUENCE [LARGE SCALE GENOMIC DNA]</scope>
    <source>
        <strain evidence="14 15">KKP 3000</strain>
    </source>
</reference>